<gene>
    <name evidence="10 12" type="primary">gatB</name>
    <name evidence="12" type="ORF">IAC10_08460</name>
</gene>
<dbReference type="NCBIfam" id="NF004012">
    <property type="entry name" value="PRK05477.1-2"/>
    <property type="match status" value="1"/>
</dbReference>
<dbReference type="Pfam" id="PF02934">
    <property type="entry name" value="GatB_N"/>
    <property type="match status" value="1"/>
</dbReference>
<feature type="domain" description="Asn/Gln amidotransferase" evidence="11">
    <location>
        <begin position="332"/>
        <end position="479"/>
    </location>
</feature>
<sequence>MESLRDKYEVVIGLEVHAQLKTKSKIFAPDGTEFGQEPNTQTSPITLGMPGVLPVLNKEVVNMGILTGLALNCEIPARCKFDRKQYFYPDLPKGYQISQYDEPICVNGYIDIKGKRIGITRAHLEEDAGKLVHAGAAGLAGSSYSLVDLNRAGTPLLEIVSEPDMRSSDEARAYMEELRNIVRYIGVCDGNLEEGSMRCDANISIMPKGSKEFGTRAEIKNVNSFSALQRAIEYEIDRQIDIVEDGGKVVQETRLWDDNARETRSMRGKEDAHDYRYFPEPDLMPLEISREWVQEIKDKMPELPEQKRQRYMGLGLSEYDASVIVEQMGLALFFDKVIESGATPKIAVNFIMGEIAAYLKEEHLEISDTNLTPENLCELISLIEKNTISNNIGKQIIIDMMKDGSKASEIVEKRGLSQISDEGAIKEICQKVADANPEQVEKYKGGKVQLLGFFVGQVMKETKGRANPKSVNELMKEILG</sequence>
<dbReference type="AlphaFoldDB" id="A0A9D1EZW5"/>
<comment type="caution">
    <text evidence="12">The sequence shown here is derived from an EMBL/GenBank/DDBJ whole genome shotgun (WGS) entry which is preliminary data.</text>
</comment>
<comment type="function">
    <text evidence="7 10">Allows the formation of correctly charged Asn-tRNA(Asn) or Gln-tRNA(Gln) through the transamidation of misacylated Asp-tRNA(Asn) or Glu-tRNA(Gln) in organisms which lack either or both of asparaginyl-tRNA or glutaminyl-tRNA synthetases. The reaction takes place in the presence of glutamine and ATP through an activated phospho-Asp-tRNA(Asn) or phospho-Glu-tRNA(Gln).</text>
</comment>
<proteinExistence type="inferred from homology"/>
<dbReference type="NCBIfam" id="NF004015">
    <property type="entry name" value="PRK05477.1-5"/>
    <property type="match status" value="1"/>
</dbReference>
<comment type="catalytic activity">
    <reaction evidence="8 10">
        <text>L-aspartyl-tRNA(Asn) + L-glutamine + ATP + H2O = L-asparaginyl-tRNA(Asn) + L-glutamate + ADP + phosphate + 2 H(+)</text>
        <dbReference type="Rhea" id="RHEA:14513"/>
        <dbReference type="Rhea" id="RHEA-COMP:9674"/>
        <dbReference type="Rhea" id="RHEA-COMP:9677"/>
        <dbReference type="ChEBI" id="CHEBI:15377"/>
        <dbReference type="ChEBI" id="CHEBI:15378"/>
        <dbReference type="ChEBI" id="CHEBI:29985"/>
        <dbReference type="ChEBI" id="CHEBI:30616"/>
        <dbReference type="ChEBI" id="CHEBI:43474"/>
        <dbReference type="ChEBI" id="CHEBI:58359"/>
        <dbReference type="ChEBI" id="CHEBI:78515"/>
        <dbReference type="ChEBI" id="CHEBI:78516"/>
        <dbReference type="ChEBI" id="CHEBI:456216"/>
    </reaction>
</comment>
<dbReference type="InterPro" id="IPR023168">
    <property type="entry name" value="GatB_Yqey_C_2"/>
</dbReference>
<dbReference type="SMART" id="SM00845">
    <property type="entry name" value="GatB_Yqey"/>
    <property type="match status" value="1"/>
</dbReference>
<dbReference type="InterPro" id="IPR018027">
    <property type="entry name" value="Asn/Gln_amidotransferase"/>
</dbReference>
<keyword evidence="3 10" id="KW-0436">Ligase</keyword>
<evidence type="ECO:0000256" key="10">
    <source>
        <dbReference type="HAMAP-Rule" id="MF_00121"/>
    </source>
</evidence>
<evidence type="ECO:0000256" key="2">
    <source>
        <dbReference type="ARBA" id="ARBA00011123"/>
    </source>
</evidence>
<reference evidence="12" key="2">
    <citation type="journal article" date="2021" name="PeerJ">
        <title>Extensive microbial diversity within the chicken gut microbiome revealed by metagenomics and culture.</title>
        <authorList>
            <person name="Gilroy R."/>
            <person name="Ravi A."/>
            <person name="Getino M."/>
            <person name="Pursley I."/>
            <person name="Horton D.L."/>
            <person name="Alikhan N.F."/>
            <person name="Baker D."/>
            <person name="Gharbi K."/>
            <person name="Hall N."/>
            <person name="Watson M."/>
            <person name="Adriaenssens E.M."/>
            <person name="Foster-Nyarko E."/>
            <person name="Jarju S."/>
            <person name="Secka A."/>
            <person name="Antonio M."/>
            <person name="Oren A."/>
            <person name="Chaudhuri R.R."/>
            <person name="La Ragione R."/>
            <person name="Hildebrand F."/>
            <person name="Pallen M.J."/>
        </authorList>
    </citation>
    <scope>NUCLEOTIDE SEQUENCE</scope>
    <source>
        <strain evidence="12">6276</strain>
    </source>
</reference>
<evidence type="ECO:0000256" key="4">
    <source>
        <dbReference type="ARBA" id="ARBA00022741"/>
    </source>
</evidence>
<dbReference type="InterPro" id="IPR006075">
    <property type="entry name" value="Asn/Gln-tRNA_Trfase_suB/E_cat"/>
</dbReference>
<dbReference type="GO" id="GO:0006412">
    <property type="term" value="P:translation"/>
    <property type="evidence" value="ECO:0007669"/>
    <property type="project" value="UniProtKB-UniRule"/>
</dbReference>
<dbReference type="InterPro" id="IPR004413">
    <property type="entry name" value="GatB"/>
</dbReference>
<dbReference type="GO" id="GO:0070681">
    <property type="term" value="P:glutaminyl-tRNAGln biosynthesis via transamidation"/>
    <property type="evidence" value="ECO:0007669"/>
    <property type="project" value="TreeGrafter"/>
</dbReference>
<dbReference type="InterPro" id="IPR014746">
    <property type="entry name" value="Gln_synth/guanido_kin_cat_dom"/>
</dbReference>
<protein>
    <recommendedName>
        <fullName evidence="10">Aspartyl/glutamyl-tRNA(Asn/Gln) amidotransferase subunit B</fullName>
        <shortName evidence="10">Asp/Glu-ADT subunit B</shortName>
        <ecNumber evidence="10">6.3.5.-</ecNumber>
    </recommendedName>
</protein>
<name>A0A9D1EZW5_9BACT</name>
<evidence type="ECO:0000256" key="6">
    <source>
        <dbReference type="ARBA" id="ARBA00022917"/>
    </source>
</evidence>
<comment type="catalytic activity">
    <reaction evidence="9 10">
        <text>L-glutamyl-tRNA(Gln) + L-glutamine + ATP + H2O = L-glutaminyl-tRNA(Gln) + L-glutamate + ADP + phosphate + H(+)</text>
        <dbReference type="Rhea" id="RHEA:17521"/>
        <dbReference type="Rhea" id="RHEA-COMP:9681"/>
        <dbReference type="Rhea" id="RHEA-COMP:9684"/>
        <dbReference type="ChEBI" id="CHEBI:15377"/>
        <dbReference type="ChEBI" id="CHEBI:15378"/>
        <dbReference type="ChEBI" id="CHEBI:29985"/>
        <dbReference type="ChEBI" id="CHEBI:30616"/>
        <dbReference type="ChEBI" id="CHEBI:43474"/>
        <dbReference type="ChEBI" id="CHEBI:58359"/>
        <dbReference type="ChEBI" id="CHEBI:78520"/>
        <dbReference type="ChEBI" id="CHEBI:78521"/>
        <dbReference type="ChEBI" id="CHEBI:456216"/>
    </reaction>
</comment>
<reference evidence="12" key="1">
    <citation type="submission" date="2020-10" db="EMBL/GenBank/DDBJ databases">
        <authorList>
            <person name="Gilroy R."/>
        </authorList>
    </citation>
    <scope>NUCLEOTIDE SEQUENCE</scope>
    <source>
        <strain evidence="12">6276</strain>
    </source>
</reference>
<dbReference type="PANTHER" id="PTHR11659">
    <property type="entry name" value="GLUTAMYL-TRNA GLN AMIDOTRANSFERASE SUBUNIT B MITOCHONDRIAL AND PROKARYOTIC PET112-RELATED"/>
    <property type="match status" value="1"/>
</dbReference>
<dbReference type="EC" id="6.3.5.-" evidence="10"/>
<dbReference type="GO" id="GO:0005524">
    <property type="term" value="F:ATP binding"/>
    <property type="evidence" value="ECO:0007669"/>
    <property type="project" value="UniProtKB-KW"/>
</dbReference>
<dbReference type="EMBL" id="DVIU01000165">
    <property type="protein sequence ID" value="HIS36644.1"/>
    <property type="molecule type" value="Genomic_DNA"/>
</dbReference>
<evidence type="ECO:0000256" key="1">
    <source>
        <dbReference type="ARBA" id="ARBA00005306"/>
    </source>
</evidence>
<keyword evidence="5 10" id="KW-0067">ATP-binding</keyword>
<dbReference type="InterPro" id="IPR042114">
    <property type="entry name" value="GatB_C_1"/>
</dbReference>
<dbReference type="Proteomes" id="UP000823928">
    <property type="component" value="Unassembled WGS sequence"/>
</dbReference>
<dbReference type="PROSITE" id="PS01234">
    <property type="entry name" value="GATB"/>
    <property type="match status" value="1"/>
</dbReference>
<keyword evidence="4 10" id="KW-0547">Nucleotide-binding</keyword>
<dbReference type="Gene3D" id="1.10.150.380">
    <property type="entry name" value="GatB domain, N-terminal subdomain"/>
    <property type="match status" value="1"/>
</dbReference>
<evidence type="ECO:0000256" key="3">
    <source>
        <dbReference type="ARBA" id="ARBA00022598"/>
    </source>
</evidence>
<comment type="similarity">
    <text evidence="1 10">Belongs to the GatB/GatE family. GatB subfamily.</text>
</comment>
<dbReference type="Pfam" id="PF02637">
    <property type="entry name" value="GatB_Yqey"/>
    <property type="match status" value="1"/>
</dbReference>
<dbReference type="GO" id="GO:0050567">
    <property type="term" value="F:glutaminyl-tRNA synthase (glutamine-hydrolyzing) activity"/>
    <property type="evidence" value="ECO:0007669"/>
    <property type="project" value="UniProtKB-UniRule"/>
</dbReference>
<dbReference type="NCBIfam" id="NF004014">
    <property type="entry name" value="PRK05477.1-4"/>
    <property type="match status" value="1"/>
</dbReference>
<dbReference type="InterPro" id="IPR017958">
    <property type="entry name" value="Gln-tRNA_amidoTrfase_suB_CS"/>
</dbReference>
<evidence type="ECO:0000259" key="11">
    <source>
        <dbReference type="SMART" id="SM00845"/>
    </source>
</evidence>
<dbReference type="Gene3D" id="1.10.10.410">
    <property type="match status" value="1"/>
</dbReference>
<dbReference type="SUPFAM" id="SSF55931">
    <property type="entry name" value="Glutamine synthetase/guanido kinase"/>
    <property type="match status" value="1"/>
</dbReference>
<evidence type="ECO:0000313" key="13">
    <source>
        <dbReference type="Proteomes" id="UP000823928"/>
    </source>
</evidence>
<comment type="subunit">
    <text evidence="2 10">Heterotrimer of A, B and C subunits.</text>
</comment>
<evidence type="ECO:0000256" key="9">
    <source>
        <dbReference type="ARBA" id="ARBA00047913"/>
    </source>
</evidence>
<evidence type="ECO:0000313" key="12">
    <source>
        <dbReference type="EMBL" id="HIS36644.1"/>
    </source>
</evidence>
<evidence type="ECO:0000256" key="7">
    <source>
        <dbReference type="ARBA" id="ARBA00024799"/>
    </source>
</evidence>
<organism evidence="12 13">
    <name type="scientific">Candidatus Scatousia excrementigallinarum</name>
    <dbReference type="NCBI Taxonomy" id="2840935"/>
    <lineage>
        <taxon>Bacteria</taxon>
        <taxon>Candidatus Scatousia</taxon>
    </lineage>
</organism>
<dbReference type="HAMAP" id="MF_00121">
    <property type="entry name" value="GatB"/>
    <property type="match status" value="1"/>
</dbReference>
<keyword evidence="6 10" id="KW-0648">Protein biosynthesis</keyword>
<accession>A0A9D1EZW5</accession>
<dbReference type="NCBIfam" id="TIGR00133">
    <property type="entry name" value="gatB"/>
    <property type="match status" value="1"/>
</dbReference>
<dbReference type="InterPro" id="IPR003789">
    <property type="entry name" value="Asn/Gln_tRNA_amidoTrase-B-like"/>
</dbReference>
<dbReference type="PANTHER" id="PTHR11659:SF0">
    <property type="entry name" value="GLUTAMYL-TRNA(GLN) AMIDOTRANSFERASE SUBUNIT B, MITOCHONDRIAL"/>
    <property type="match status" value="1"/>
</dbReference>
<dbReference type="SUPFAM" id="SSF89095">
    <property type="entry name" value="GatB/YqeY motif"/>
    <property type="match status" value="1"/>
</dbReference>
<dbReference type="FunFam" id="1.10.10.410:FF:000001">
    <property type="entry name" value="Aspartyl/glutamyl-tRNA(Asn/Gln) amidotransferase subunit B"/>
    <property type="match status" value="1"/>
</dbReference>
<evidence type="ECO:0000256" key="5">
    <source>
        <dbReference type="ARBA" id="ARBA00022840"/>
    </source>
</evidence>
<evidence type="ECO:0000256" key="8">
    <source>
        <dbReference type="ARBA" id="ARBA00047380"/>
    </source>
</evidence>
<dbReference type="InterPro" id="IPR017959">
    <property type="entry name" value="Asn/Gln-tRNA_amidoTrfase_suB/E"/>
</dbReference>